<evidence type="ECO:0000256" key="1">
    <source>
        <dbReference type="ARBA" id="ARBA00022490"/>
    </source>
</evidence>
<sequence length="229" mass="24813">MRKKWKSWVHVTKLDPDKHLSPDALEDVVTSGTDALMLSGTLNVTQENLQRLMDQVASHGLPLVVEPAGPECAIFDGIDLLFVPSVVNTNDARWIIGKHHAWVLEAKVQWRKVVPEAYIVLNPASAVGRVTGADCGLNAAEVAGYATVADRYFRFPIVYIEYSGTYGDPALVRAASEALDTAVLYYGGGINSAERAAEMARFADTIVVGNAVYEADGIEALRATVRAVR</sequence>
<evidence type="ECO:0000256" key="8">
    <source>
        <dbReference type="ARBA" id="ARBA00023264"/>
    </source>
</evidence>
<keyword evidence="6" id="KW-0443">Lipid metabolism</keyword>
<evidence type="ECO:0000256" key="7">
    <source>
        <dbReference type="ARBA" id="ARBA00023209"/>
    </source>
</evidence>
<dbReference type="CDD" id="cd02812">
    <property type="entry name" value="PcrB_like"/>
    <property type="match status" value="1"/>
</dbReference>
<dbReference type="PANTHER" id="PTHR40029:SF2">
    <property type="entry name" value="HEPTAPRENYLGLYCERYL PHOSPHATE SYNTHASE"/>
    <property type="match status" value="1"/>
</dbReference>
<name>A0A0W8FFD2_9ZZZZ</name>
<evidence type="ECO:0000256" key="6">
    <source>
        <dbReference type="ARBA" id="ARBA00023098"/>
    </source>
</evidence>
<dbReference type="InterPro" id="IPR038597">
    <property type="entry name" value="GGGP/HepGP_synthase_sf"/>
</dbReference>
<dbReference type="NCBIfam" id="NF003199">
    <property type="entry name" value="PRK04169.1-3"/>
    <property type="match status" value="1"/>
</dbReference>
<evidence type="ECO:0000256" key="3">
    <source>
        <dbReference type="ARBA" id="ARBA00022679"/>
    </source>
</evidence>
<dbReference type="NCBIfam" id="TIGR04146">
    <property type="entry name" value="GGGPS_Afulg"/>
    <property type="match status" value="1"/>
</dbReference>
<dbReference type="Pfam" id="PF01884">
    <property type="entry name" value="PcrB"/>
    <property type="match status" value="1"/>
</dbReference>
<dbReference type="GO" id="GO:0046474">
    <property type="term" value="P:glycerophospholipid biosynthetic process"/>
    <property type="evidence" value="ECO:0007669"/>
    <property type="project" value="InterPro"/>
</dbReference>
<keyword evidence="5" id="KW-0460">Magnesium</keyword>
<dbReference type="InterPro" id="IPR026438">
    <property type="entry name" value="GGGP_synthase_archaea"/>
</dbReference>
<dbReference type="InterPro" id="IPR008205">
    <property type="entry name" value="GGGP_HepGP_synthase"/>
</dbReference>
<dbReference type="EMBL" id="LNQE01001272">
    <property type="protein sequence ID" value="KUG19613.1"/>
    <property type="molecule type" value="Genomic_DNA"/>
</dbReference>
<evidence type="ECO:0000256" key="2">
    <source>
        <dbReference type="ARBA" id="ARBA00022516"/>
    </source>
</evidence>
<dbReference type="SUPFAM" id="SSF51395">
    <property type="entry name" value="FMN-linked oxidoreductases"/>
    <property type="match status" value="1"/>
</dbReference>
<keyword evidence="1" id="KW-0963">Cytoplasm</keyword>
<evidence type="ECO:0000256" key="4">
    <source>
        <dbReference type="ARBA" id="ARBA00022723"/>
    </source>
</evidence>
<evidence type="ECO:0000313" key="9">
    <source>
        <dbReference type="EMBL" id="KUG19613.1"/>
    </source>
</evidence>
<dbReference type="GO" id="GO:0047294">
    <property type="term" value="F:phosphoglycerol geranylgeranyltransferase activity"/>
    <property type="evidence" value="ECO:0007669"/>
    <property type="project" value="InterPro"/>
</dbReference>
<dbReference type="GO" id="GO:0046872">
    <property type="term" value="F:metal ion binding"/>
    <property type="evidence" value="ECO:0007669"/>
    <property type="project" value="UniProtKB-KW"/>
</dbReference>
<reference evidence="9" key="1">
    <citation type="journal article" date="2015" name="Proc. Natl. Acad. Sci. U.S.A.">
        <title>Networks of energetic and metabolic interactions define dynamics in microbial communities.</title>
        <authorList>
            <person name="Embree M."/>
            <person name="Liu J.K."/>
            <person name="Al-Bassam M.M."/>
            <person name="Zengler K."/>
        </authorList>
    </citation>
    <scope>NUCLEOTIDE SEQUENCE</scope>
</reference>
<keyword evidence="2" id="KW-0444">Lipid biosynthesis</keyword>
<gene>
    <name evidence="9" type="ORF">ASZ90_010656</name>
</gene>
<protein>
    <submittedName>
        <fullName evidence="9">(S)-3-o-geranylgeranylglyceryl phosphate synthase</fullName>
    </submittedName>
</protein>
<dbReference type="GO" id="GO:0120536">
    <property type="term" value="F:heptaprenylglyceryl phosphate synthase activity"/>
    <property type="evidence" value="ECO:0007669"/>
    <property type="project" value="UniProtKB-ARBA"/>
</dbReference>
<keyword evidence="3" id="KW-0808">Transferase</keyword>
<evidence type="ECO:0000256" key="5">
    <source>
        <dbReference type="ARBA" id="ARBA00022842"/>
    </source>
</evidence>
<comment type="caution">
    <text evidence="9">The sequence shown here is derived from an EMBL/GenBank/DDBJ whole genome shotgun (WGS) entry which is preliminary data.</text>
</comment>
<organism evidence="9">
    <name type="scientific">hydrocarbon metagenome</name>
    <dbReference type="NCBI Taxonomy" id="938273"/>
    <lineage>
        <taxon>unclassified sequences</taxon>
        <taxon>metagenomes</taxon>
        <taxon>ecological metagenomes</taxon>
    </lineage>
</organism>
<dbReference type="HAMAP" id="MF_00112">
    <property type="entry name" value="GGGP_HepGP_synthase"/>
    <property type="match status" value="1"/>
</dbReference>
<dbReference type="InterPro" id="IPR039074">
    <property type="entry name" value="GGGP/HepGP_synthase_I"/>
</dbReference>
<proteinExistence type="inferred from homology"/>
<dbReference type="PANTHER" id="PTHR40029">
    <property type="match status" value="1"/>
</dbReference>
<accession>A0A0W8FFD2</accession>
<dbReference type="Gene3D" id="3.20.20.390">
    <property type="entry name" value="FMN-linked oxidoreductases"/>
    <property type="match status" value="1"/>
</dbReference>
<keyword evidence="4" id="KW-0479">Metal-binding</keyword>
<dbReference type="NCBIfam" id="TIGR01768">
    <property type="entry name" value="GGGP-family"/>
    <property type="match status" value="1"/>
</dbReference>
<keyword evidence="8" id="KW-1208">Phospholipid metabolism</keyword>
<dbReference type="AlphaFoldDB" id="A0A0W8FFD2"/>
<keyword evidence="7" id="KW-0594">Phospholipid biosynthesis</keyword>